<dbReference type="PANTHER" id="PTHR24177:SF292">
    <property type="entry name" value="ANKYRIN REPEAT FAMILY PROTEIN-RELATED"/>
    <property type="match status" value="1"/>
</dbReference>
<dbReference type="AlphaFoldDB" id="A0A8X8WJK8"/>
<comment type="caution">
    <text evidence="4">The sequence shown here is derived from an EMBL/GenBank/DDBJ whole genome shotgun (WGS) entry which is preliminary data.</text>
</comment>
<keyword evidence="2" id="KW-0812">Transmembrane</keyword>
<dbReference type="Pfam" id="PF13962">
    <property type="entry name" value="PGG"/>
    <property type="match status" value="1"/>
</dbReference>
<accession>A0A8X8WJK8</accession>
<reference evidence="4" key="2">
    <citation type="submission" date="2020-08" db="EMBL/GenBank/DDBJ databases">
        <title>Plant Genome Project.</title>
        <authorList>
            <person name="Zhang R.-G."/>
        </authorList>
    </citation>
    <scope>NUCLEOTIDE SEQUENCE</scope>
    <source>
        <strain evidence="4">Huo1</strain>
        <tissue evidence="4">Leaf</tissue>
    </source>
</reference>
<name>A0A8X8WJK8_SALSN</name>
<keyword evidence="5" id="KW-1185">Reference proteome</keyword>
<feature type="domain" description="PGG" evidence="3">
    <location>
        <begin position="563"/>
        <end position="672"/>
    </location>
</feature>
<feature type="transmembrane region" description="Helical" evidence="2">
    <location>
        <begin position="610"/>
        <end position="634"/>
    </location>
</feature>
<dbReference type="SMART" id="SM00248">
    <property type="entry name" value="ANK"/>
    <property type="match status" value="6"/>
</dbReference>
<feature type="compositionally biased region" description="Pro residues" evidence="1">
    <location>
        <begin position="46"/>
        <end position="56"/>
    </location>
</feature>
<dbReference type="Gene3D" id="1.25.40.20">
    <property type="entry name" value="Ankyrin repeat-containing domain"/>
    <property type="match status" value="2"/>
</dbReference>
<sequence>MSHNCIDVAWSGDPLSLGFEKIMARFDKLESLLDAKDRRRGKLQPPQRPDPEPPNGLPDRGGTDWDKQRRLYTQPTYRRPQHHQPDRYPPPPPYQPDRRRPHHLHQTRYGPPPTYRGFPRRQFLEPQHGPSRQPSCWDLPGARVSMGNRDYEDNASIYYPDYDGRRKPLSPEVLLHEAARKGDYAAAEDHFGDENLIKHPITEGGEIALHIAAIEGRQDFVSKLLEVMEREDLAIQNAKGCTALCFAAAGGHIEIAQLMLEKDPNLAKVKGDEGVWPLYMAALQGFGEMAELLLIPSDIVSWTQLEKADLLTSAIDSGLYDLAIKIVVGDKTLALAKDANGLTPLEVLARKPVAFSSDNGQGFWDNITRNVLKYMNMSKTNDVNVEKWDIAYTLMDVLWDAVESCKEDVEAGVGVDAADSAQLFFIAAEAGNDEFLVELFKKDHNLLYKVNEDSHSIFHVAVRRRYNKVFSLMFELGGTKDLLASYIDAEGNNILHLAGKLAPQNQLDSIPGAPWQMQREVLWFKVVEKLVQPAFRHKKNSANQTPHELFMSEHKKLREEAEKYMKQTAKSCMLVTMLIATVVFTAAFTVPGGYDGRGAPTLENRKMFVVFPVSEAVATLSSLTSMLMFLSILTSRYSDKDFLVKLPFWMVVGVATLFFSIVAMMVAFCSCLLFFEHGWVAVALLLLFFGIVPAMFVVLKYPLLRTIFRCTYSCTWLFRSDGRLHS</sequence>
<feature type="region of interest" description="Disordered" evidence="1">
    <location>
        <begin position="36"/>
        <end position="138"/>
    </location>
</feature>
<feature type="transmembrane region" description="Helical" evidence="2">
    <location>
        <begin position="681"/>
        <end position="699"/>
    </location>
</feature>
<evidence type="ECO:0000313" key="5">
    <source>
        <dbReference type="Proteomes" id="UP000298416"/>
    </source>
</evidence>
<evidence type="ECO:0000256" key="2">
    <source>
        <dbReference type="SAM" id="Phobius"/>
    </source>
</evidence>
<keyword evidence="2" id="KW-1133">Transmembrane helix</keyword>
<feature type="transmembrane region" description="Helical" evidence="2">
    <location>
        <begin position="572"/>
        <end position="590"/>
    </location>
</feature>
<feature type="transmembrane region" description="Helical" evidence="2">
    <location>
        <begin position="646"/>
        <end position="675"/>
    </location>
</feature>
<organism evidence="4">
    <name type="scientific">Salvia splendens</name>
    <name type="common">Scarlet sage</name>
    <dbReference type="NCBI Taxonomy" id="180675"/>
    <lineage>
        <taxon>Eukaryota</taxon>
        <taxon>Viridiplantae</taxon>
        <taxon>Streptophyta</taxon>
        <taxon>Embryophyta</taxon>
        <taxon>Tracheophyta</taxon>
        <taxon>Spermatophyta</taxon>
        <taxon>Magnoliopsida</taxon>
        <taxon>eudicotyledons</taxon>
        <taxon>Gunneridae</taxon>
        <taxon>Pentapetalae</taxon>
        <taxon>asterids</taxon>
        <taxon>lamiids</taxon>
        <taxon>Lamiales</taxon>
        <taxon>Lamiaceae</taxon>
        <taxon>Nepetoideae</taxon>
        <taxon>Mentheae</taxon>
        <taxon>Salviinae</taxon>
        <taxon>Salvia</taxon>
        <taxon>Salvia subgen. Calosphace</taxon>
        <taxon>core Calosphace</taxon>
    </lineage>
</organism>
<gene>
    <name evidence="4" type="ORF">SASPL_142019</name>
</gene>
<dbReference type="InterPro" id="IPR036770">
    <property type="entry name" value="Ankyrin_rpt-contain_sf"/>
</dbReference>
<dbReference type="EMBL" id="PNBA02000016">
    <property type="protein sequence ID" value="KAG6395886.1"/>
    <property type="molecule type" value="Genomic_DNA"/>
</dbReference>
<protein>
    <recommendedName>
        <fullName evidence="3">PGG domain-containing protein</fullName>
    </recommendedName>
</protein>
<dbReference type="InterPro" id="IPR026961">
    <property type="entry name" value="PGG_dom"/>
</dbReference>
<dbReference type="PANTHER" id="PTHR24177">
    <property type="entry name" value="CASKIN"/>
    <property type="match status" value="1"/>
</dbReference>
<dbReference type="GO" id="GO:0016020">
    <property type="term" value="C:membrane"/>
    <property type="evidence" value="ECO:0007669"/>
    <property type="project" value="TreeGrafter"/>
</dbReference>
<dbReference type="SUPFAM" id="SSF48403">
    <property type="entry name" value="Ankyrin repeat"/>
    <property type="match status" value="1"/>
</dbReference>
<evidence type="ECO:0000259" key="3">
    <source>
        <dbReference type="Pfam" id="PF13962"/>
    </source>
</evidence>
<reference evidence="4" key="1">
    <citation type="submission" date="2018-01" db="EMBL/GenBank/DDBJ databases">
        <authorList>
            <person name="Mao J.F."/>
        </authorList>
    </citation>
    <scope>NUCLEOTIDE SEQUENCE</scope>
    <source>
        <strain evidence="4">Huo1</strain>
        <tissue evidence="4">Leaf</tissue>
    </source>
</reference>
<keyword evidence="2" id="KW-0472">Membrane</keyword>
<dbReference type="Proteomes" id="UP000298416">
    <property type="component" value="Unassembled WGS sequence"/>
</dbReference>
<proteinExistence type="predicted"/>
<evidence type="ECO:0000313" key="4">
    <source>
        <dbReference type="EMBL" id="KAG6395886.1"/>
    </source>
</evidence>
<dbReference type="Pfam" id="PF12796">
    <property type="entry name" value="Ank_2"/>
    <property type="match status" value="1"/>
</dbReference>
<evidence type="ECO:0000256" key="1">
    <source>
        <dbReference type="SAM" id="MobiDB-lite"/>
    </source>
</evidence>
<dbReference type="InterPro" id="IPR002110">
    <property type="entry name" value="Ankyrin_rpt"/>
</dbReference>